<evidence type="ECO:0000313" key="1">
    <source>
        <dbReference type="EMBL" id="KKK67923.1"/>
    </source>
</evidence>
<dbReference type="EMBL" id="LAZR01059376">
    <property type="protein sequence ID" value="KKK67923.1"/>
    <property type="molecule type" value="Genomic_DNA"/>
</dbReference>
<protein>
    <submittedName>
        <fullName evidence="1">Uncharacterized protein</fullName>
    </submittedName>
</protein>
<proteinExistence type="predicted"/>
<accession>A0A0F8XGD0</accession>
<dbReference type="AlphaFoldDB" id="A0A0F8XGD0"/>
<organism evidence="1">
    <name type="scientific">marine sediment metagenome</name>
    <dbReference type="NCBI Taxonomy" id="412755"/>
    <lineage>
        <taxon>unclassified sequences</taxon>
        <taxon>metagenomes</taxon>
        <taxon>ecological metagenomes</taxon>
    </lineage>
</organism>
<reference evidence="1" key="1">
    <citation type="journal article" date="2015" name="Nature">
        <title>Complex archaea that bridge the gap between prokaryotes and eukaryotes.</title>
        <authorList>
            <person name="Spang A."/>
            <person name="Saw J.H."/>
            <person name="Jorgensen S.L."/>
            <person name="Zaremba-Niedzwiedzka K."/>
            <person name="Martijn J."/>
            <person name="Lind A.E."/>
            <person name="van Eijk R."/>
            <person name="Schleper C."/>
            <person name="Guy L."/>
            <person name="Ettema T.J."/>
        </authorList>
    </citation>
    <scope>NUCLEOTIDE SEQUENCE</scope>
</reference>
<name>A0A0F8XGD0_9ZZZZ</name>
<comment type="caution">
    <text evidence="1">The sequence shown here is derived from an EMBL/GenBank/DDBJ whole genome shotgun (WGS) entry which is preliminary data.</text>
</comment>
<sequence>MPEPVGDLIRDTLPFTATRQTAGGLFMFLFEYLDAHREGSIGHFSTDDLRAFGERIDGFDAMGIAATVWLAPYDLGVRQDVRLRIHPTDLPDVYSIGVELRHGSGQMRNWRSLNRSFLGALRRQLLGWRSLKEQRILQYIAQARDMLEKTRKESH</sequence>
<gene>
    <name evidence="1" type="ORF">LCGC14_2949210</name>
</gene>